<dbReference type="Proteomes" id="UP000008983">
    <property type="component" value="Unassembled WGS sequence"/>
</dbReference>
<dbReference type="InParanoid" id="G0QUK0"/>
<evidence type="ECO:0000313" key="1">
    <source>
        <dbReference type="EMBL" id="EGR31120.1"/>
    </source>
</evidence>
<name>G0QUK0_ICHMU</name>
<dbReference type="OrthoDB" id="282181at2759"/>
<dbReference type="EMBL" id="GL983915">
    <property type="protein sequence ID" value="EGR31120.1"/>
    <property type="molecule type" value="Genomic_DNA"/>
</dbReference>
<dbReference type="eggNOG" id="ENOG502SMTN">
    <property type="taxonomic scope" value="Eukaryota"/>
</dbReference>
<dbReference type="RefSeq" id="XP_004034606.1">
    <property type="nucleotide sequence ID" value="XM_004034558.1"/>
</dbReference>
<proteinExistence type="predicted"/>
<dbReference type="OMA" id="RFERWFR"/>
<sequence length="164" mass="19955">MKKYQMIEPEDLYTMIFEAQALDDLIVFPGFTPTGRTNSYQIGLSPRQRVVVPFNSYFSYQDHYMLCALRFERFFRCDQVFWDLRSKDFDQKADPKQYKAYPCYRMYYETVYSCQDDMFDFLMELAYHRRANDVLEEDHANYELSLLPTFYDTPKKAEKRTYTY</sequence>
<accession>G0QUK0</accession>
<protein>
    <submittedName>
        <fullName evidence="1">Uncharacterized protein</fullName>
    </submittedName>
</protein>
<organism evidence="1 2">
    <name type="scientific">Ichthyophthirius multifiliis</name>
    <name type="common">White spot disease agent</name>
    <name type="synonym">Ich</name>
    <dbReference type="NCBI Taxonomy" id="5932"/>
    <lineage>
        <taxon>Eukaryota</taxon>
        <taxon>Sar</taxon>
        <taxon>Alveolata</taxon>
        <taxon>Ciliophora</taxon>
        <taxon>Intramacronucleata</taxon>
        <taxon>Oligohymenophorea</taxon>
        <taxon>Hymenostomatida</taxon>
        <taxon>Ophryoglenina</taxon>
        <taxon>Ichthyophthirius</taxon>
    </lineage>
</organism>
<evidence type="ECO:0000313" key="2">
    <source>
        <dbReference type="Proteomes" id="UP000008983"/>
    </source>
</evidence>
<keyword evidence="2" id="KW-1185">Reference proteome</keyword>
<dbReference type="AlphaFoldDB" id="G0QUK0"/>
<dbReference type="STRING" id="857967.G0QUK0"/>
<gene>
    <name evidence="1" type="ORF">IMG5_117630</name>
</gene>
<dbReference type="GeneID" id="14907245"/>
<reference evidence="1 2" key="1">
    <citation type="submission" date="2011-07" db="EMBL/GenBank/DDBJ databases">
        <authorList>
            <person name="Coyne R."/>
            <person name="Brami D."/>
            <person name="Johnson J."/>
            <person name="Hostetler J."/>
            <person name="Hannick L."/>
            <person name="Clark T."/>
            <person name="Cassidy-Hanley D."/>
            <person name="Inman J."/>
        </authorList>
    </citation>
    <scope>NUCLEOTIDE SEQUENCE [LARGE SCALE GENOMIC DNA]</scope>
    <source>
        <strain evidence="1 2">G5</strain>
    </source>
</reference>